<feature type="non-terminal residue" evidence="1">
    <location>
        <position position="253"/>
    </location>
</feature>
<dbReference type="OrthoDB" id="2431458at2759"/>
<keyword evidence="2" id="KW-1185">Reference proteome</keyword>
<accession>A0A9N9E2D3</accession>
<sequence>ARLEKEKICEYKRQTGNIERPVNNFMQLEIHDDKEKIFLKAMDHLNSGTLDSNDSPFNPLESSTMYYNWCLKKFGENAKITERCFEVIFKTRISIDNYYKQNQAQAGLMKDKFKNECEIFKVYCNARNFFKPSHLKTIYQATHDDILKTLFEYYLAILFDIPTLFTLPPTDNLDANAKTPAYTIEKNKIYQYENESLFDNRAEKIAAYKVEWTNELGELYNKIFDQGILIGTNEFREYLKRFWEEYNKKSLKN</sequence>
<reference evidence="1" key="1">
    <citation type="submission" date="2021-06" db="EMBL/GenBank/DDBJ databases">
        <authorList>
            <person name="Kallberg Y."/>
            <person name="Tangrot J."/>
            <person name="Rosling A."/>
        </authorList>
    </citation>
    <scope>NUCLEOTIDE SEQUENCE</scope>
    <source>
        <strain evidence="1">IN212</strain>
    </source>
</reference>
<dbReference type="Proteomes" id="UP000789396">
    <property type="component" value="Unassembled WGS sequence"/>
</dbReference>
<dbReference type="EMBL" id="CAJVPZ010014703">
    <property type="protein sequence ID" value="CAG8659991.1"/>
    <property type="molecule type" value="Genomic_DNA"/>
</dbReference>
<organism evidence="1 2">
    <name type="scientific">Racocetra fulgida</name>
    <dbReference type="NCBI Taxonomy" id="60492"/>
    <lineage>
        <taxon>Eukaryota</taxon>
        <taxon>Fungi</taxon>
        <taxon>Fungi incertae sedis</taxon>
        <taxon>Mucoromycota</taxon>
        <taxon>Glomeromycotina</taxon>
        <taxon>Glomeromycetes</taxon>
        <taxon>Diversisporales</taxon>
        <taxon>Gigasporaceae</taxon>
        <taxon>Racocetra</taxon>
    </lineage>
</organism>
<comment type="caution">
    <text evidence="1">The sequence shown here is derived from an EMBL/GenBank/DDBJ whole genome shotgun (WGS) entry which is preliminary data.</text>
</comment>
<protein>
    <submittedName>
        <fullName evidence="1">9961_t:CDS:1</fullName>
    </submittedName>
</protein>
<gene>
    <name evidence="1" type="ORF">RFULGI_LOCUS8810</name>
</gene>
<dbReference type="AlphaFoldDB" id="A0A9N9E2D3"/>
<evidence type="ECO:0000313" key="1">
    <source>
        <dbReference type="EMBL" id="CAG8659991.1"/>
    </source>
</evidence>
<evidence type="ECO:0000313" key="2">
    <source>
        <dbReference type="Proteomes" id="UP000789396"/>
    </source>
</evidence>
<name>A0A9N9E2D3_9GLOM</name>
<proteinExistence type="predicted"/>